<evidence type="ECO:0000256" key="1">
    <source>
        <dbReference type="ARBA" id="ARBA00023157"/>
    </source>
</evidence>
<keyword evidence="1" id="KW-1015">Disulfide bond</keyword>
<sequence>MTMIFTEKQPKTTAQDPDELQEYDLVSAYEVDHRGDYVSHEIMHHQRRRRAVAPSGADSLHLRLKGSRHDFHVDLRTSSSLVSPGFIVQTLGKRGTKSVQTLPPEDFCFYQGSLRSHRNSSVALSTCQGLAYARNRSHLCGSEVCPALQTWVTLDVVVEIGEVLLANPAGMEAP</sequence>
<evidence type="ECO:0000313" key="3">
    <source>
        <dbReference type="EMBL" id="KAK2117552.1"/>
    </source>
</evidence>
<reference evidence="3 4" key="1">
    <citation type="submission" date="2023-05" db="EMBL/GenBank/DDBJ databases">
        <title>B98-5 Cell Line De Novo Hybrid Assembly: An Optical Mapping Approach.</title>
        <authorList>
            <person name="Kananen K."/>
            <person name="Auerbach J.A."/>
            <person name="Kautto E."/>
            <person name="Blachly J.S."/>
        </authorList>
    </citation>
    <scope>NUCLEOTIDE SEQUENCE [LARGE SCALE GENOMIC DNA]</scope>
    <source>
        <strain evidence="3">B95-8</strain>
        <tissue evidence="3">Cell line</tissue>
    </source>
</reference>
<gene>
    <name evidence="3" type="primary">ADAMTS16_1</name>
    <name evidence="3" type="ORF">P7K49_004438</name>
</gene>
<dbReference type="EMBL" id="JASSZA010000002">
    <property type="protein sequence ID" value="KAK2117552.1"/>
    <property type="molecule type" value="Genomic_DNA"/>
</dbReference>
<comment type="caution">
    <text evidence="3">The sequence shown here is derived from an EMBL/GenBank/DDBJ whole genome shotgun (WGS) entry which is preliminary data.</text>
</comment>
<proteinExistence type="predicted"/>
<keyword evidence="3" id="KW-0378">Hydrolase</keyword>
<organism evidence="3 4">
    <name type="scientific">Saguinus oedipus</name>
    <name type="common">Cotton-top tamarin</name>
    <name type="synonym">Oedipomidas oedipus</name>
    <dbReference type="NCBI Taxonomy" id="9490"/>
    <lineage>
        <taxon>Eukaryota</taxon>
        <taxon>Metazoa</taxon>
        <taxon>Chordata</taxon>
        <taxon>Craniata</taxon>
        <taxon>Vertebrata</taxon>
        <taxon>Euteleostomi</taxon>
        <taxon>Mammalia</taxon>
        <taxon>Eutheria</taxon>
        <taxon>Euarchontoglires</taxon>
        <taxon>Primates</taxon>
        <taxon>Haplorrhini</taxon>
        <taxon>Platyrrhini</taxon>
        <taxon>Cebidae</taxon>
        <taxon>Callitrichinae</taxon>
        <taxon>Saguinus</taxon>
    </lineage>
</organism>
<evidence type="ECO:0000259" key="2">
    <source>
        <dbReference type="Pfam" id="PF01562"/>
    </source>
</evidence>
<dbReference type="Pfam" id="PF01562">
    <property type="entry name" value="Pep_M12B_propep"/>
    <property type="match status" value="1"/>
</dbReference>
<dbReference type="Proteomes" id="UP001266305">
    <property type="component" value="Unassembled WGS sequence"/>
</dbReference>
<feature type="domain" description="Peptidase M12B propeptide" evidence="2">
    <location>
        <begin position="25"/>
        <end position="115"/>
    </location>
</feature>
<keyword evidence="3" id="KW-0645">Protease</keyword>
<keyword evidence="3" id="KW-0482">Metalloprotease</keyword>
<keyword evidence="4" id="KW-1185">Reference proteome</keyword>
<evidence type="ECO:0000313" key="4">
    <source>
        <dbReference type="Proteomes" id="UP001266305"/>
    </source>
</evidence>
<dbReference type="GO" id="GO:0008237">
    <property type="term" value="F:metallopeptidase activity"/>
    <property type="evidence" value="ECO:0007669"/>
    <property type="project" value="UniProtKB-KW"/>
</dbReference>
<dbReference type="InterPro" id="IPR002870">
    <property type="entry name" value="Peptidase_M12B_N"/>
</dbReference>
<name>A0ABQ9W7F2_SAGOE</name>
<accession>A0ABQ9W7F2</accession>
<protein>
    <submittedName>
        <fullName evidence="3">A disintegrin and metalloproteinase with thrombospondin motifs 16</fullName>
    </submittedName>
</protein>